<reference evidence="2 3" key="1">
    <citation type="submission" date="2021-12" db="EMBL/GenBank/DDBJ databases">
        <title>Discovery of the Pendulisporaceae a myxobacterial family with distinct sporulation behavior and unique specialized metabolism.</title>
        <authorList>
            <person name="Garcia R."/>
            <person name="Popoff A."/>
            <person name="Bader C.D."/>
            <person name="Loehr J."/>
            <person name="Walesch S."/>
            <person name="Walt C."/>
            <person name="Boldt J."/>
            <person name="Bunk B."/>
            <person name="Haeckl F.J.F.P.J."/>
            <person name="Gunesch A.P."/>
            <person name="Birkelbach J."/>
            <person name="Nuebel U."/>
            <person name="Pietschmann T."/>
            <person name="Bach T."/>
            <person name="Mueller R."/>
        </authorList>
    </citation>
    <scope>NUCLEOTIDE SEQUENCE [LARGE SCALE GENOMIC DNA]</scope>
    <source>
        <strain evidence="2 3">MSr11954</strain>
    </source>
</reference>
<evidence type="ECO:0000313" key="3">
    <source>
        <dbReference type="Proteomes" id="UP001370348"/>
    </source>
</evidence>
<feature type="chain" id="PRO_5046213411" evidence="1">
    <location>
        <begin position="23"/>
        <end position="654"/>
    </location>
</feature>
<keyword evidence="3" id="KW-1185">Reference proteome</keyword>
<dbReference type="EMBL" id="CP089984">
    <property type="protein sequence ID" value="WXB17825.1"/>
    <property type="molecule type" value="Genomic_DNA"/>
</dbReference>
<evidence type="ECO:0000256" key="1">
    <source>
        <dbReference type="SAM" id="SignalP"/>
    </source>
</evidence>
<dbReference type="Proteomes" id="UP001370348">
    <property type="component" value="Chromosome"/>
</dbReference>
<proteinExistence type="predicted"/>
<organism evidence="2 3">
    <name type="scientific">Pendulispora albinea</name>
    <dbReference type="NCBI Taxonomy" id="2741071"/>
    <lineage>
        <taxon>Bacteria</taxon>
        <taxon>Pseudomonadati</taxon>
        <taxon>Myxococcota</taxon>
        <taxon>Myxococcia</taxon>
        <taxon>Myxococcales</taxon>
        <taxon>Sorangiineae</taxon>
        <taxon>Pendulisporaceae</taxon>
        <taxon>Pendulispora</taxon>
    </lineage>
</organism>
<evidence type="ECO:0000313" key="2">
    <source>
        <dbReference type="EMBL" id="WXB17825.1"/>
    </source>
</evidence>
<name>A0ABZ2M4F3_9BACT</name>
<feature type="signal peptide" evidence="1">
    <location>
        <begin position="1"/>
        <end position="22"/>
    </location>
</feature>
<protein>
    <submittedName>
        <fullName evidence="2">Uncharacterized protein</fullName>
    </submittedName>
</protein>
<gene>
    <name evidence="2" type="ORF">LZC94_11235</name>
</gene>
<dbReference type="RefSeq" id="WP_394827468.1">
    <property type="nucleotide sequence ID" value="NZ_CP089984.1"/>
</dbReference>
<keyword evidence="1" id="KW-0732">Signal</keyword>
<sequence length="654" mass="68550">MPRAARAALAAFAALAIGAALVAPREARADIAPLETHADDVTLDARLRELELRGNVRLDSPPFHLRSDALRLRRTPHGIEVDGRGRLAFCQCLGTPVAVGFDGAVVAPPGDLLLRHPRLEVLGIPLFWFPYFWLRSPARFGLLAPDLAYRGSDGLFAGGGVHLPWGPDDPLSALDVRAGAYFRGGSAYEMYLRTPSSQTRVRYDHVGGDGLVVDARGAMVPAASAASAEGTRLDGQTLAWDIDVLRGARGVRATTALEAVARNYDRARAEGQLREGAFTFSAGLRTTSVRGGDLGTLGAWGPFVTARRAEAIGNFGTYEMTLSGGGLHAARALGPAPRPPDTPDSEMIPYLRGEAGALLATRLGAMGTSLSLRGAGNVAGGEGRKGGDGAASARAEMTFPLVRSFASEDAADPWRHRLEPRAGVAGLVVHANDALVSDFGRGRGFGGVRGGTWVAELGLSSAIGRWGRGDGFEAAASAGFVGDDARADPVMRWRAAATHPWFGLGAEGAHVLRAFRPSADLDPAGHAVVARSRIGRVDGLHLSTNIAVRKDTDPVAARLLTDAPLEPSGGFFAAPGTTGGAAASLPFSRSIVTRAGVDADLTEPRLLGTRGSIELRDRCQCIVLRVIGSHRLGRDGVDVWMTIDLTPRTSNGGP</sequence>
<accession>A0ABZ2M4F3</accession>